<dbReference type="AlphaFoldDB" id="A0AA85JXM5"/>
<dbReference type="InterPro" id="IPR002048">
    <property type="entry name" value="EF_hand_dom"/>
</dbReference>
<evidence type="ECO:0000256" key="9">
    <source>
        <dbReference type="SAM" id="SignalP"/>
    </source>
</evidence>
<dbReference type="GO" id="GO:0051560">
    <property type="term" value="P:mitochondrial calcium ion homeostasis"/>
    <property type="evidence" value="ECO:0007669"/>
    <property type="project" value="TreeGrafter"/>
</dbReference>
<dbReference type="PANTHER" id="PTHR12294:SF13">
    <property type="entry name" value="MITOCHONDRIAL CALCIUM UPTAKE 3, ISOFORM D"/>
    <property type="match status" value="1"/>
</dbReference>
<protein>
    <recommendedName>
        <fullName evidence="10">EF-hand domain-containing protein</fullName>
    </recommendedName>
</protein>
<dbReference type="SMART" id="SM00054">
    <property type="entry name" value="EFh"/>
    <property type="match status" value="2"/>
</dbReference>
<evidence type="ECO:0000256" key="6">
    <source>
        <dbReference type="ARBA" id="ARBA00022946"/>
    </source>
</evidence>
<reference evidence="11" key="1">
    <citation type="submission" date="2022-06" db="EMBL/GenBank/DDBJ databases">
        <authorList>
            <person name="Berger JAMES D."/>
            <person name="Berger JAMES D."/>
        </authorList>
    </citation>
    <scope>NUCLEOTIDE SEQUENCE [LARGE SCALE GENOMIC DNA]</scope>
</reference>
<dbReference type="GO" id="GO:0005509">
    <property type="term" value="F:calcium ion binding"/>
    <property type="evidence" value="ECO:0007669"/>
    <property type="project" value="InterPro"/>
</dbReference>
<evidence type="ECO:0000256" key="3">
    <source>
        <dbReference type="ARBA" id="ARBA00022737"/>
    </source>
</evidence>
<evidence type="ECO:0000256" key="5">
    <source>
        <dbReference type="ARBA" id="ARBA00022837"/>
    </source>
</evidence>
<accession>A0AA85JXM5</accession>
<organism evidence="11 12">
    <name type="scientific">Trichobilharzia regenti</name>
    <name type="common">Nasal bird schistosome</name>
    <dbReference type="NCBI Taxonomy" id="157069"/>
    <lineage>
        <taxon>Eukaryota</taxon>
        <taxon>Metazoa</taxon>
        <taxon>Spiralia</taxon>
        <taxon>Lophotrochozoa</taxon>
        <taxon>Platyhelminthes</taxon>
        <taxon>Trematoda</taxon>
        <taxon>Digenea</taxon>
        <taxon>Strigeidida</taxon>
        <taxon>Schistosomatoidea</taxon>
        <taxon>Schistosomatidae</taxon>
        <taxon>Trichobilharzia</taxon>
    </lineage>
</organism>
<dbReference type="InterPro" id="IPR018247">
    <property type="entry name" value="EF_Hand_1_Ca_BS"/>
</dbReference>
<dbReference type="GO" id="GO:1990246">
    <property type="term" value="C:uniplex complex"/>
    <property type="evidence" value="ECO:0007669"/>
    <property type="project" value="TreeGrafter"/>
</dbReference>
<dbReference type="GO" id="GO:0036444">
    <property type="term" value="P:calcium import into the mitochondrion"/>
    <property type="evidence" value="ECO:0007669"/>
    <property type="project" value="TreeGrafter"/>
</dbReference>
<evidence type="ECO:0000256" key="4">
    <source>
        <dbReference type="ARBA" id="ARBA00022792"/>
    </source>
</evidence>
<dbReference type="GO" id="GO:0005758">
    <property type="term" value="C:mitochondrial intermembrane space"/>
    <property type="evidence" value="ECO:0007669"/>
    <property type="project" value="UniProtKB-SubCell"/>
</dbReference>
<dbReference type="PROSITE" id="PS50222">
    <property type="entry name" value="EF_HAND_2"/>
    <property type="match status" value="2"/>
</dbReference>
<dbReference type="WBParaSite" id="TREG1_48540.1">
    <property type="protein sequence ID" value="TREG1_48540.1"/>
    <property type="gene ID" value="TREG1_48540"/>
</dbReference>
<dbReference type="CDD" id="cd15900">
    <property type="entry name" value="EFh_MICU"/>
    <property type="match status" value="1"/>
</dbReference>
<evidence type="ECO:0000256" key="7">
    <source>
        <dbReference type="ARBA" id="ARBA00023128"/>
    </source>
</evidence>
<dbReference type="Pfam" id="PF13833">
    <property type="entry name" value="EF-hand_8"/>
    <property type="match status" value="1"/>
</dbReference>
<keyword evidence="7" id="KW-0496">Mitochondrion</keyword>
<keyword evidence="5" id="KW-0106">Calcium</keyword>
<comment type="subcellular location">
    <subcellularLocation>
        <location evidence="1">Mitochondrion inner membrane</location>
    </subcellularLocation>
    <subcellularLocation>
        <location evidence="2">Mitochondrion intermembrane space</location>
    </subcellularLocation>
</comment>
<keyword evidence="6" id="KW-0809">Transit peptide</keyword>
<sequence>MFLIILRWVLKYILFTGHQKHYHQRFMKFASLQYNDEAYMTPRDFVKCFLSPAATVPVHRTNLSSSDIKEILHKSSKVDFSYGFLRELGPNGVISYSDYLFLISVLTHPQSGLEIAFRMFDLDSDGSVDLDEFKKITKIIPKFYMGDHQCQNVSTNVDDTTLLHLFFGKSGKRKLHRDEFYKFISGLQSELLHYEFEQLNLNQGVMSPVDLGRSLLRYSNISADNAQKGLLKIQADRELMQKEVSFDDYKALFDFLFVLDDFTCAIRMFLISKHSISKDEFQRAAHAVTGMYLSPVVLDTIFTLFDIDGDGHLSVSEFIETIRARGLRGLNINDSVPSRVDSFKQCIRKFSYSQ</sequence>
<dbReference type="Pfam" id="PF13202">
    <property type="entry name" value="EF-hand_5"/>
    <property type="match status" value="1"/>
</dbReference>
<name>A0AA85JXM5_TRIRE</name>
<keyword evidence="3" id="KW-0677">Repeat</keyword>
<dbReference type="Gene3D" id="1.10.238.10">
    <property type="entry name" value="EF-hand"/>
    <property type="match status" value="2"/>
</dbReference>
<dbReference type="SUPFAM" id="SSF47473">
    <property type="entry name" value="EF-hand"/>
    <property type="match status" value="2"/>
</dbReference>
<dbReference type="PROSITE" id="PS00018">
    <property type="entry name" value="EF_HAND_1"/>
    <property type="match status" value="2"/>
</dbReference>
<dbReference type="Proteomes" id="UP000050795">
    <property type="component" value="Unassembled WGS sequence"/>
</dbReference>
<dbReference type="InterPro" id="IPR011992">
    <property type="entry name" value="EF-hand-dom_pair"/>
</dbReference>
<evidence type="ECO:0000256" key="8">
    <source>
        <dbReference type="ARBA" id="ARBA00023136"/>
    </source>
</evidence>
<keyword evidence="9" id="KW-0732">Signal</keyword>
<feature type="domain" description="EF-hand" evidence="10">
    <location>
        <begin position="108"/>
        <end position="143"/>
    </location>
</feature>
<evidence type="ECO:0000259" key="10">
    <source>
        <dbReference type="PROSITE" id="PS50222"/>
    </source>
</evidence>
<feature type="signal peptide" evidence="9">
    <location>
        <begin position="1"/>
        <end position="15"/>
    </location>
</feature>
<keyword evidence="11" id="KW-1185">Reference proteome</keyword>
<keyword evidence="8" id="KW-0472">Membrane</keyword>
<evidence type="ECO:0000313" key="12">
    <source>
        <dbReference type="WBParaSite" id="TREG1_48540.1"/>
    </source>
</evidence>
<dbReference type="InterPro" id="IPR039800">
    <property type="entry name" value="MICU1/2/3"/>
</dbReference>
<proteinExistence type="predicted"/>
<evidence type="ECO:0000256" key="1">
    <source>
        <dbReference type="ARBA" id="ARBA00004273"/>
    </source>
</evidence>
<dbReference type="PANTHER" id="PTHR12294">
    <property type="entry name" value="EF HAND DOMAIN FAMILY A1,A2-RELATED"/>
    <property type="match status" value="1"/>
</dbReference>
<evidence type="ECO:0000256" key="2">
    <source>
        <dbReference type="ARBA" id="ARBA00004569"/>
    </source>
</evidence>
<feature type="domain" description="EF-hand" evidence="10">
    <location>
        <begin position="293"/>
        <end position="328"/>
    </location>
</feature>
<evidence type="ECO:0000313" key="11">
    <source>
        <dbReference type="Proteomes" id="UP000050795"/>
    </source>
</evidence>
<keyword evidence="4" id="KW-0999">Mitochondrion inner membrane</keyword>
<reference evidence="12" key="2">
    <citation type="submission" date="2023-11" db="UniProtKB">
        <authorList>
            <consortium name="WormBaseParasite"/>
        </authorList>
    </citation>
    <scope>IDENTIFICATION</scope>
</reference>
<feature type="chain" id="PRO_5041651272" description="EF-hand domain-containing protein" evidence="9">
    <location>
        <begin position="16"/>
        <end position="354"/>
    </location>
</feature>